<comment type="caution">
    <text evidence="1">The sequence shown here is derived from an EMBL/GenBank/DDBJ whole genome shotgun (WGS) entry which is preliminary data.</text>
</comment>
<evidence type="ECO:0000313" key="1">
    <source>
        <dbReference type="EMBL" id="CAE7333435.1"/>
    </source>
</evidence>
<reference evidence="1" key="1">
    <citation type="submission" date="2021-02" db="EMBL/GenBank/DDBJ databases">
        <authorList>
            <person name="Dougan E. K."/>
            <person name="Rhodes N."/>
            <person name="Thang M."/>
            <person name="Chan C."/>
        </authorList>
    </citation>
    <scope>NUCLEOTIDE SEQUENCE</scope>
</reference>
<dbReference type="Proteomes" id="UP000649617">
    <property type="component" value="Unassembled WGS sequence"/>
</dbReference>
<name>A0A812NYK0_SYMPI</name>
<accession>A0A812NYK0</accession>
<dbReference type="AlphaFoldDB" id="A0A812NYK0"/>
<keyword evidence="2" id="KW-1185">Reference proteome</keyword>
<organism evidence="1 2">
    <name type="scientific">Symbiodinium pilosum</name>
    <name type="common">Dinoflagellate</name>
    <dbReference type="NCBI Taxonomy" id="2952"/>
    <lineage>
        <taxon>Eukaryota</taxon>
        <taxon>Sar</taxon>
        <taxon>Alveolata</taxon>
        <taxon>Dinophyceae</taxon>
        <taxon>Suessiales</taxon>
        <taxon>Symbiodiniaceae</taxon>
        <taxon>Symbiodinium</taxon>
    </lineage>
</organism>
<dbReference type="EMBL" id="CAJNIZ010012382">
    <property type="protein sequence ID" value="CAE7333435.1"/>
    <property type="molecule type" value="Genomic_DNA"/>
</dbReference>
<sequence length="210" mass="23544">RLIDDLEQATRKRWAAPTLNYVDSRRKMREVRRRRLPQVCLSVTAHFGHPAWRSATKCAPARFAEAQRKRSAWVDCGSWTLLQALPLQARWKQCEMVEEDAAMDNEQVDAANEAVFFMKVAPGDAFRPGCHPQLIPGHTPLLLARPVAEAWKVIQGGDGQARPNGNGHYLPRSSECEIHHDDILECNGEARIILEAGVYLDDAVNVLNGT</sequence>
<gene>
    <name evidence="1" type="ORF">SPIL2461_LOCUS7776</name>
</gene>
<proteinExistence type="predicted"/>
<protein>
    <submittedName>
        <fullName evidence="1">Uncharacterized protein</fullName>
    </submittedName>
</protein>
<feature type="non-terminal residue" evidence="1">
    <location>
        <position position="1"/>
    </location>
</feature>
<evidence type="ECO:0000313" key="2">
    <source>
        <dbReference type="Proteomes" id="UP000649617"/>
    </source>
</evidence>